<organism evidence="4">
    <name type="scientific">Mesoaciditoga lauensis</name>
    <dbReference type="NCBI Taxonomy" id="1495039"/>
    <lineage>
        <taxon>Bacteria</taxon>
        <taxon>Thermotogati</taxon>
        <taxon>Thermotogota</taxon>
        <taxon>Thermotogae</taxon>
        <taxon>Mesoaciditogales</taxon>
        <taxon>Mesoaciditogaceae</taxon>
        <taxon>Mesoaciditoga</taxon>
    </lineage>
</organism>
<gene>
    <name evidence="4" type="ORF">ENX73_03890</name>
</gene>
<feature type="chain" id="PRO_5031142869" evidence="1">
    <location>
        <begin position="23"/>
        <end position="321"/>
    </location>
</feature>
<accession>A0A7V3RER8</accession>
<dbReference type="InterPro" id="IPR013229">
    <property type="entry name" value="PEGA"/>
</dbReference>
<dbReference type="PANTHER" id="PTHR36194:SF1">
    <property type="entry name" value="S-LAYER-LIKE PROTEIN"/>
    <property type="match status" value="1"/>
</dbReference>
<keyword evidence="1" id="KW-0732">Signal</keyword>
<feature type="domain" description="PEGA" evidence="2">
    <location>
        <begin position="181"/>
        <end position="239"/>
    </location>
</feature>
<sequence>MKKFFALFIPLIFLFSLGFSQASVQDIIITPTQLSTLTIKLWINRAVGATYYPGENIYLYFKTSQDAYITIYDYTTDGKLRMIFPNSFQQNNFVRANNVYVIPNPNYNFVISGPNGREVIEAIASTSPGVIPQPRIGNQPFSEIPEGLGYLQNLKIDIVGKPVAVATTYFYVGYVPRVGIVHFDSQPPKASLYVDGIYEGQTPMDLQLQDGDHLAVFWYGTYNVSKVFKVTPNTYQTVSSVIPVLPNYPSIQMFPVDFNTSPSGAMIFVNGKMLGISPCTINLDGGTYEITIVKPDYATIVTQISVNNTQSFNFQIQRLSF</sequence>
<feature type="domain" description="PEGA" evidence="2">
    <location>
        <begin position="259"/>
        <end position="316"/>
    </location>
</feature>
<dbReference type="InterPro" id="IPR025493">
    <property type="entry name" value="DUF4384"/>
</dbReference>
<protein>
    <submittedName>
        <fullName evidence="4">DUF4384 domain-containing protein</fullName>
    </submittedName>
</protein>
<feature type="signal peptide" evidence="1">
    <location>
        <begin position="1"/>
        <end position="22"/>
    </location>
</feature>
<evidence type="ECO:0000259" key="2">
    <source>
        <dbReference type="Pfam" id="PF08308"/>
    </source>
</evidence>
<evidence type="ECO:0000259" key="3">
    <source>
        <dbReference type="Pfam" id="PF14326"/>
    </source>
</evidence>
<dbReference type="PANTHER" id="PTHR36194">
    <property type="entry name" value="S-LAYER-LIKE PROTEIN"/>
    <property type="match status" value="1"/>
</dbReference>
<dbReference type="AlphaFoldDB" id="A0A7V3RER8"/>
<reference evidence="4" key="1">
    <citation type="journal article" date="2020" name="mSystems">
        <title>Genome- and Community-Level Interaction Insights into Carbon Utilization and Element Cycling Functions of Hydrothermarchaeota in Hydrothermal Sediment.</title>
        <authorList>
            <person name="Zhou Z."/>
            <person name="Liu Y."/>
            <person name="Xu W."/>
            <person name="Pan J."/>
            <person name="Luo Z.H."/>
            <person name="Li M."/>
        </authorList>
    </citation>
    <scope>NUCLEOTIDE SEQUENCE [LARGE SCALE GENOMIC DNA]</scope>
    <source>
        <strain evidence="4">SpSt-966</strain>
    </source>
</reference>
<comment type="caution">
    <text evidence="4">The sequence shown here is derived from an EMBL/GenBank/DDBJ whole genome shotgun (WGS) entry which is preliminary data.</text>
</comment>
<name>A0A7V3RER8_9BACT</name>
<evidence type="ECO:0000313" key="4">
    <source>
        <dbReference type="EMBL" id="HGE75246.1"/>
    </source>
</evidence>
<dbReference type="Pfam" id="PF14326">
    <property type="entry name" value="DUF4384"/>
    <property type="match status" value="1"/>
</dbReference>
<evidence type="ECO:0000256" key="1">
    <source>
        <dbReference type="SAM" id="SignalP"/>
    </source>
</evidence>
<proteinExistence type="predicted"/>
<feature type="domain" description="DUF4384" evidence="3">
    <location>
        <begin position="50"/>
        <end position="128"/>
    </location>
</feature>
<dbReference type="EMBL" id="DTPE01000166">
    <property type="protein sequence ID" value="HGE75246.1"/>
    <property type="molecule type" value="Genomic_DNA"/>
</dbReference>
<dbReference type="Pfam" id="PF08308">
    <property type="entry name" value="PEGA"/>
    <property type="match status" value="2"/>
</dbReference>